<dbReference type="InterPro" id="IPR002877">
    <property type="entry name" value="RNA_MeTrfase_FtsJ_dom"/>
</dbReference>
<dbReference type="EMBL" id="CAMXCT030001791">
    <property type="protein sequence ID" value="CAL4780411.1"/>
    <property type="molecule type" value="Genomic_DNA"/>
</dbReference>
<evidence type="ECO:0000313" key="4">
    <source>
        <dbReference type="Proteomes" id="UP001152797"/>
    </source>
</evidence>
<dbReference type="Proteomes" id="UP001152797">
    <property type="component" value="Unassembled WGS sequence"/>
</dbReference>
<dbReference type="InterPro" id="IPR029063">
    <property type="entry name" value="SAM-dependent_MTases_sf"/>
</dbReference>
<dbReference type="Pfam" id="PF01728">
    <property type="entry name" value="FtsJ"/>
    <property type="match status" value="1"/>
</dbReference>
<accession>A0A9P1CK19</accession>
<dbReference type="SUPFAM" id="SSF53335">
    <property type="entry name" value="S-adenosyl-L-methionine-dependent methyltransferases"/>
    <property type="match status" value="1"/>
</dbReference>
<evidence type="ECO:0000313" key="2">
    <source>
        <dbReference type="EMBL" id="CAI3993099.1"/>
    </source>
</evidence>
<feature type="domain" description="Ribosomal RNA methyltransferase FtsJ" evidence="1">
    <location>
        <begin position="49"/>
        <end position="229"/>
    </location>
</feature>
<reference evidence="3 4" key="2">
    <citation type="submission" date="2024-05" db="EMBL/GenBank/DDBJ databases">
        <authorList>
            <person name="Chen Y."/>
            <person name="Shah S."/>
            <person name="Dougan E. K."/>
            <person name="Thang M."/>
            <person name="Chan C."/>
        </authorList>
    </citation>
    <scope>NUCLEOTIDE SEQUENCE [LARGE SCALE GENOMIC DNA]</scope>
</reference>
<keyword evidence="4" id="KW-1185">Reference proteome</keyword>
<reference evidence="2" key="1">
    <citation type="submission" date="2022-10" db="EMBL/GenBank/DDBJ databases">
        <authorList>
            <person name="Chen Y."/>
            <person name="Dougan E. K."/>
            <person name="Chan C."/>
            <person name="Rhodes N."/>
            <person name="Thang M."/>
        </authorList>
    </citation>
    <scope>NUCLEOTIDE SEQUENCE</scope>
</reference>
<comment type="caution">
    <text evidence="2">The sequence shown here is derived from an EMBL/GenBank/DDBJ whole genome shotgun (WGS) entry which is preliminary data.</text>
</comment>
<dbReference type="EMBL" id="CAMXCT020001791">
    <property type="protein sequence ID" value="CAL1146474.1"/>
    <property type="molecule type" value="Genomic_DNA"/>
</dbReference>
<sequence length="342" mass="39677">MEQPLYNEYAAQLADQQYRAQYETEVHFQKCFGVMDELFEAHDYLIGLVPENGFRFLDLGCAPGGFSSYLLQDARCQMGFGVTLPSSLGGFPMRLRCPNFLLQQGDLFELGPQDLVAKEVHVCICDAQYMRNEVAWDEKYTGVRCRSKQHGVWALLVKQFWLGLSRLLPGGMLIFRFGWRDGPPEDLATVWYKQCTLRLFALLHDLFAQVKDVKSDHFNALQSSFYVCCSGFDRRKFEDREVAKLLGNTFNYLVTTRIGDPNQLEILQQVDSIRTSELDENITQMLDRIEKLRLIHEQSRKWHERWEDQAPTVVTVPPSYQPLEGYQDRTRQIITQLLKPKP</sequence>
<evidence type="ECO:0000313" key="3">
    <source>
        <dbReference type="EMBL" id="CAL4780411.1"/>
    </source>
</evidence>
<dbReference type="AlphaFoldDB" id="A0A9P1CK19"/>
<dbReference type="GO" id="GO:0008168">
    <property type="term" value="F:methyltransferase activity"/>
    <property type="evidence" value="ECO:0007669"/>
    <property type="project" value="InterPro"/>
</dbReference>
<name>A0A9P1CK19_9DINO</name>
<dbReference type="OrthoDB" id="417125at2759"/>
<dbReference type="Gene3D" id="3.40.50.150">
    <property type="entry name" value="Vaccinia Virus protein VP39"/>
    <property type="match status" value="1"/>
</dbReference>
<gene>
    <name evidence="2" type="ORF">C1SCF055_LOCUS19879</name>
</gene>
<organism evidence="2">
    <name type="scientific">Cladocopium goreaui</name>
    <dbReference type="NCBI Taxonomy" id="2562237"/>
    <lineage>
        <taxon>Eukaryota</taxon>
        <taxon>Sar</taxon>
        <taxon>Alveolata</taxon>
        <taxon>Dinophyceae</taxon>
        <taxon>Suessiales</taxon>
        <taxon>Symbiodiniaceae</taxon>
        <taxon>Cladocopium</taxon>
    </lineage>
</organism>
<dbReference type="GO" id="GO:0032259">
    <property type="term" value="P:methylation"/>
    <property type="evidence" value="ECO:0007669"/>
    <property type="project" value="InterPro"/>
</dbReference>
<evidence type="ECO:0000259" key="1">
    <source>
        <dbReference type="Pfam" id="PF01728"/>
    </source>
</evidence>
<dbReference type="EMBL" id="CAMXCT010001791">
    <property type="protein sequence ID" value="CAI3993099.1"/>
    <property type="molecule type" value="Genomic_DNA"/>
</dbReference>
<protein>
    <submittedName>
        <fullName evidence="3">RRM domain-containing protein</fullName>
    </submittedName>
</protein>
<proteinExistence type="predicted"/>